<gene>
    <name evidence="1" type="primary">TCB2_293</name>
    <name evidence="1" type="ORF">TNCV_3167931</name>
</gene>
<name>A0A8X6V0Q4_TRICX</name>
<evidence type="ECO:0000313" key="2">
    <source>
        <dbReference type="Proteomes" id="UP000887159"/>
    </source>
</evidence>
<organism evidence="1 2">
    <name type="scientific">Trichonephila clavipes</name>
    <name type="common">Golden silk orbweaver</name>
    <name type="synonym">Nephila clavipes</name>
    <dbReference type="NCBI Taxonomy" id="2585209"/>
    <lineage>
        <taxon>Eukaryota</taxon>
        <taxon>Metazoa</taxon>
        <taxon>Ecdysozoa</taxon>
        <taxon>Arthropoda</taxon>
        <taxon>Chelicerata</taxon>
        <taxon>Arachnida</taxon>
        <taxon>Araneae</taxon>
        <taxon>Araneomorphae</taxon>
        <taxon>Entelegynae</taxon>
        <taxon>Araneoidea</taxon>
        <taxon>Nephilidae</taxon>
        <taxon>Trichonephila</taxon>
    </lineage>
</organism>
<dbReference type="InterPro" id="IPR036397">
    <property type="entry name" value="RNaseH_sf"/>
</dbReference>
<dbReference type="EMBL" id="BMAU01021105">
    <property type="protein sequence ID" value="GFX90962.1"/>
    <property type="molecule type" value="Genomic_DNA"/>
</dbReference>
<dbReference type="AlphaFoldDB" id="A0A8X6V0Q4"/>
<dbReference type="Gene3D" id="3.30.420.10">
    <property type="entry name" value="Ribonuclease H-like superfamily/Ribonuclease H"/>
    <property type="match status" value="1"/>
</dbReference>
<accession>A0A8X6V0Q4</accession>
<proteinExistence type="predicted"/>
<reference evidence="1" key="1">
    <citation type="submission" date="2020-08" db="EMBL/GenBank/DDBJ databases">
        <title>Multicomponent nature underlies the extraordinary mechanical properties of spider dragline silk.</title>
        <authorList>
            <person name="Kono N."/>
            <person name="Nakamura H."/>
            <person name="Mori M."/>
            <person name="Yoshida Y."/>
            <person name="Ohtoshi R."/>
            <person name="Malay A.D."/>
            <person name="Moran D.A.P."/>
            <person name="Tomita M."/>
            <person name="Numata K."/>
            <person name="Arakawa K."/>
        </authorList>
    </citation>
    <scope>NUCLEOTIDE SEQUENCE</scope>
</reference>
<sequence>MDPTCEQGTVQAGGGSVTVWEVCSWSDMGVLIRLDTILTGNRYVSIMSDHLHPLMYIVHSDGLGEFQQDNATPHTSIIATYWLQEHSEFRHFLWPRKSPQMDIIEYV</sequence>
<dbReference type="GO" id="GO:0003676">
    <property type="term" value="F:nucleic acid binding"/>
    <property type="evidence" value="ECO:0007669"/>
    <property type="project" value="InterPro"/>
</dbReference>
<dbReference type="Proteomes" id="UP000887159">
    <property type="component" value="Unassembled WGS sequence"/>
</dbReference>
<comment type="caution">
    <text evidence="1">The sequence shown here is derived from an EMBL/GenBank/DDBJ whole genome shotgun (WGS) entry which is preliminary data.</text>
</comment>
<evidence type="ECO:0000313" key="1">
    <source>
        <dbReference type="EMBL" id="GFX90962.1"/>
    </source>
</evidence>
<protein>
    <submittedName>
        <fullName evidence="1">Transposable element Tcb2 transposase</fullName>
    </submittedName>
</protein>
<keyword evidence="2" id="KW-1185">Reference proteome</keyword>